<dbReference type="InterPro" id="IPR003961">
    <property type="entry name" value="FN3_dom"/>
</dbReference>
<dbReference type="InterPro" id="IPR003599">
    <property type="entry name" value="Ig_sub"/>
</dbReference>
<feature type="domain" description="Fibronectin type-III" evidence="6">
    <location>
        <begin position="1467"/>
        <end position="1567"/>
    </location>
</feature>
<dbReference type="SMART" id="SM00060">
    <property type="entry name" value="FN3"/>
    <property type="match status" value="12"/>
</dbReference>
<feature type="domain" description="Ig-like" evidence="5">
    <location>
        <begin position="456"/>
        <end position="549"/>
    </location>
</feature>
<evidence type="ECO:0000256" key="4">
    <source>
        <dbReference type="SAM" id="Phobius"/>
    </source>
</evidence>
<dbReference type="InterPro" id="IPR050964">
    <property type="entry name" value="Striated_Muscle_Regulatory"/>
</dbReference>
<evidence type="ECO:0000256" key="2">
    <source>
        <dbReference type="ARBA" id="ARBA00023157"/>
    </source>
</evidence>
<reference evidence="7" key="1">
    <citation type="submission" date="2021-02" db="EMBL/GenBank/DDBJ databases">
        <authorList>
            <person name="Nowell W R."/>
        </authorList>
    </citation>
    <scope>NUCLEOTIDE SEQUENCE</scope>
</reference>
<dbReference type="PROSITE" id="PS50853">
    <property type="entry name" value="FN3"/>
    <property type="match status" value="10"/>
</dbReference>
<evidence type="ECO:0000256" key="1">
    <source>
        <dbReference type="ARBA" id="ARBA00022737"/>
    </source>
</evidence>
<accession>A0A813WR93</accession>
<sequence>MNHKSIPFKGVNGRSTVTYCNETKKVYFYSYLRYCHLANVHTFPMFFNSFYIICTLFVSISSEQLQAPIILRESSDNDVPLGSRKVFTCNAIGYPPPTYMWLREWENLTSNFSPLSYFEIPSAKKDDQGSYRCLAKNDVGIVASKAAHLTVWYFDGFQSGQRDQFVNVYESDAVILQLPTISSSPEPSVQWFMKSSSSSRDNIRIIINEKYFITSTHNLVILNADYQDERIYFAVVENIFVGGTKQSPDYRLQINRRKSQFPQSTLDFIVKPTDQLATIGDAIKSFECVANAGPSNTIEIIWQKNSVLIDQTNGRFHIGPYNRTLEVRGIVADDQGIYSCHIRTRNSEQFLNASANLIVRGVPIISTNFPLIQNVDLQDNVNFTCDGTPMSTNVNVTWYKNAVRLIDQFSKIQLVENRLILNSIEWDDQGMYQCFLTNDVGEDTRSTWLKIKSEAPTVTVSKDLIVFNGTDVQLTCTTNGSPTPNITWFKLNVNDERILIRDLQNRFHTDSRTGVLSILNTMRDDSGAYECLAQNILGSAHARTTLLVRRRTRIISLPPTMKIVKAQPLVLVCHVISEEDIAKRIHWYFNSNQPISHNRLYNESTIVIDTPQNQDTGNYTCTVESEAGNDSRTTEVTIIELPWPPTFVRASLVNDSIGKSVAVNLTWIPNFDGSIPIERYTIQMKDSSSPDINDYDELGWQNKEDVLVARNQTKTWTLIRHLQPFTTYRFRLSAWNQLGEGQVSSPSNNITLPEEIPNGTVKSLTAVPRDSTSVLIEFIKPSASSINGQLIGYSVNYALNYPNLNWKSVRINASVQSYILKDLMTWESYLITVSVVNNVGVGPASEIVKVRTLEGVPSRAPTITQYEAINSTAIFMKWQGPASSYINGILNSFKIELVDLKRNLTLYQVQQAKPIEMYQFMIGSLKKYTNYSLRINCATKIGSGPWSSPIVYVQTLEDVPDQVENLTFSNVYDTSLDISWQEPLETNGDLIGYELEWYQLNNTKSTVPDRSVIEIKPELTTYKINNLSATTWYTISVRAKTRKGFGLKRSASIESGYPPEIPSPPTNLEAVSIEKRSAVVKFSPGYTGKTNILRYIVEIQTKSNNSQWEHFESFNVEQSTLNLRDLHPCQLYRIRMSAVNIKGASNASIPTDFFRTKPDVPSGVPQILLAQATNFSAIRVRWMSIPSNEWNSVSSTGKDVGYIISINDSRINDIKIEDPSVTEFTFINLSPPNTVFSIRLRTFNSFGTSRTAIETMEKTFESVPLGPPLNIHIDSITGTSAKLSWNSLKPVDQGGFITNYKIMYFPLSSPSSISTMDHADNGSSVSFILTNLDGYTRYSCAISACTSSGCGIYSDPIEFTTDEYVPSKPTEVFFPDVDHWSARMIWQQPLRLNGILIGYRLVYWRSDDEQARIEIDNLTNTTNSYLAANLEKTTPYTFILCAKTRIGCGENSVNRLLTMEKRDRPAAPYPPTIIETSINATNLTLTWRKDSDFNYAPIRYTLIEYEEDGSPVWKPYDPSNKPDGQITSISIQNLKSNTKYRFRLASQNDMGISDYSRPTNSIRTKQSVPLIQPIIESLSTNQPCQLKLQLSRFDSIDNATRFKVLIKPLSADQTFQKSFHPITEDYSIQLNNLCTDSSINDTYVVYVCLSNSIGDGPLSYAHYFHIQSPTPTDVSITSLNVTVLSSTEIFVKWTVNRFVPSTGYRIRWIAANETNSQEQNYIASSNDTNTVLNNLVPYTVYKIMLNIFNINGDGPTYDADIVRTNEDAPGMIEQLTFSYITFTSLQLDWQPPNALNGILRSYDLTYDNRLSFSTSANTSSTRVKTIKQLLSPNSTSLRIDELDPYQFYEFTLCACTIQCGPCVYKSIRTGPQVNAPLPPFDLFIDRYNEFVWKSSIQSEYFLLEYSNDDGRNWKYLDRVTKSPYFINPNVFQSNTSMVYSFRIFAVNHIGMSESSEVYKYNLTSLSSSFLSPLRIFSNIQTFLRTNQFFFYVILSLLVLLLVMLCCVITTCCCCRMKLNKRKLLQSTNTLSSNLNIAESKQSLYTASTLLTPINRELTIQRNRDSLALSDLLYNNFSSRSPPRPIPTPIVYDDLTSTKSLLNNNHNHQTSDENQSTSDYPWYHALPQQLYTYMSNNHLTNKIPEDNETDETDLTVAFNGAILMNNVPRSRAAVNGCSSFAL</sequence>
<name>A0A813WR93_ADIRI</name>
<keyword evidence="2" id="KW-1015">Disulfide bond</keyword>
<dbReference type="InterPro" id="IPR013783">
    <property type="entry name" value="Ig-like_fold"/>
</dbReference>
<keyword evidence="4" id="KW-0472">Membrane</keyword>
<dbReference type="SMART" id="SM00409">
    <property type="entry name" value="IG"/>
    <property type="match status" value="6"/>
</dbReference>
<dbReference type="Pfam" id="PF13895">
    <property type="entry name" value="Ig_2"/>
    <property type="match status" value="1"/>
</dbReference>
<feature type="domain" description="Ig-like" evidence="5">
    <location>
        <begin position="68"/>
        <end position="150"/>
    </location>
</feature>
<dbReference type="SMART" id="SM00408">
    <property type="entry name" value="IGc2"/>
    <property type="match status" value="5"/>
</dbReference>
<dbReference type="Pfam" id="PF13927">
    <property type="entry name" value="Ig_3"/>
    <property type="match status" value="3"/>
</dbReference>
<feature type="domain" description="Fibronectin type-III" evidence="6">
    <location>
        <begin position="962"/>
        <end position="1061"/>
    </location>
</feature>
<dbReference type="SUPFAM" id="SSF48726">
    <property type="entry name" value="Immunoglobulin"/>
    <property type="match status" value="6"/>
</dbReference>
<feature type="domain" description="Fibronectin type-III" evidence="6">
    <location>
        <begin position="644"/>
        <end position="755"/>
    </location>
</feature>
<dbReference type="FunFam" id="2.60.40.10:FF:000032">
    <property type="entry name" value="palladin isoform X1"/>
    <property type="match status" value="1"/>
</dbReference>
<evidence type="ECO:0000259" key="6">
    <source>
        <dbReference type="PROSITE" id="PS50853"/>
    </source>
</evidence>
<feature type="domain" description="Fibronectin type-III" evidence="6">
    <location>
        <begin position="1064"/>
        <end position="1159"/>
    </location>
</feature>
<dbReference type="Pfam" id="PF00041">
    <property type="entry name" value="fn3"/>
    <property type="match status" value="10"/>
</dbReference>
<dbReference type="PROSITE" id="PS50835">
    <property type="entry name" value="IG_LIKE"/>
    <property type="match status" value="5"/>
</dbReference>
<feature type="domain" description="Fibronectin type-III" evidence="6">
    <location>
        <begin position="1670"/>
        <end position="1767"/>
    </location>
</feature>
<dbReference type="PANTHER" id="PTHR13817">
    <property type="entry name" value="TITIN"/>
    <property type="match status" value="1"/>
</dbReference>
<dbReference type="InterPro" id="IPR003598">
    <property type="entry name" value="Ig_sub2"/>
</dbReference>
<feature type="transmembrane region" description="Helical" evidence="4">
    <location>
        <begin position="1988"/>
        <end position="2014"/>
    </location>
</feature>
<dbReference type="OrthoDB" id="8923679at2759"/>
<evidence type="ECO:0000259" key="5">
    <source>
        <dbReference type="PROSITE" id="PS50835"/>
    </source>
</evidence>
<keyword evidence="1" id="KW-0677">Repeat</keyword>
<feature type="domain" description="Fibronectin type-III" evidence="6">
    <location>
        <begin position="860"/>
        <end position="958"/>
    </location>
</feature>
<dbReference type="PANTHER" id="PTHR13817:SF121">
    <property type="entry name" value="PROTEIN SIDEKICK-LIKE PROTEIN"/>
    <property type="match status" value="1"/>
</dbReference>
<dbReference type="InterPro" id="IPR007110">
    <property type="entry name" value="Ig-like_dom"/>
</dbReference>
<feature type="domain" description="Fibronectin type-III" evidence="6">
    <location>
        <begin position="1365"/>
        <end position="1462"/>
    </location>
</feature>
<dbReference type="Gene3D" id="2.60.40.10">
    <property type="entry name" value="Immunoglobulins"/>
    <property type="match status" value="17"/>
</dbReference>
<keyword evidence="4" id="KW-0812">Transmembrane</keyword>
<gene>
    <name evidence="7" type="ORF">EDS130_LOCUS7812</name>
</gene>
<feature type="domain" description="Ig-like" evidence="5">
    <location>
        <begin position="552"/>
        <end position="637"/>
    </location>
</feature>
<feature type="domain" description="Ig-like" evidence="5">
    <location>
        <begin position="262"/>
        <end position="356"/>
    </location>
</feature>
<dbReference type="EMBL" id="CAJNOJ010000024">
    <property type="protein sequence ID" value="CAF0861013.1"/>
    <property type="molecule type" value="Genomic_DNA"/>
</dbReference>
<evidence type="ECO:0000313" key="8">
    <source>
        <dbReference type="Proteomes" id="UP000663852"/>
    </source>
</evidence>
<dbReference type="SUPFAM" id="SSF49265">
    <property type="entry name" value="Fibronectin type III"/>
    <property type="match status" value="7"/>
</dbReference>
<feature type="domain" description="Fibronectin type-III" evidence="6">
    <location>
        <begin position="760"/>
        <end position="855"/>
    </location>
</feature>
<evidence type="ECO:0000313" key="7">
    <source>
        <dbReference type="EMBL" id="CAF0861013.1"/>
    </source>
</evidence>
<feature type="domain" description="Ig-like" evidence="5">
    <location>
        <begin position="363"/>
        <end position="452"/>
    </location>
</feature>
<keyword evidence="4" id="KW-1133">Transmembrane helix</keyword>
<dbReference type="CDD" id="cd00096">
    <property type="entry name" value="Ig"/>
    <property type="match status" value="2"/>
</dbReference>
<dbReference type="InterPro" id="IPR036116">
    <property type="entry name" value="FN3_sf"/>
</dbReference>
<dbReference type="InterPro" id="IPR036179">
    <property type="entry name" value="Ig-like_dom_sf"/>
</dbReference>
<comment type="caution">
    <text evidence="7">The sequence shown here is derived from an EMBL/GenBank/DDBJ whole genome shotgun (WGS) entry which is preliminary data.</text>
</comment>
<keyword evidence="3" id="KW-0393">Immunoglobulin domain</keyword>
<dbReference type="CDD" id="cd00063">
    <property type="entry name" value="FN3"/>
    <property type="match status" value="10"/>
</dbReference>
<feature type="domain" description="Fibronectin type-III" evidence="6">
    <location>
        <begin position="1771"/>
        <end position="1872"/>
    </location>
</feature>
<protein>
    <submittedName>
        <fullName evidence="7">Uncharacterized protein</fullName>
    </submittedName>
</protein>
<organism evidence="7 8">
    <name type="scientific">Adineta ricciae</name>
    <name type="common">Rotifer</name>
    <dbReference type="NCBI Taxonomy" id="249248"/>
    <lineage>
        <taxon>Eukaryota</taxon>
        <taxon>Metazoa</taxon>
        <taxon>Spiralia</taxon>
        <taxon>Gnathifera</taxon>
        <taxon>Rotifera</taxon>
        <taxon>Eurotatoria</taxon>
        <taxon>Bdelloidea</taxon>
        <taxon>Adinetida</taxon>
        <taxon>Adinetidae</taxon>
        <taxon>Adineta</taxon>
    </lineage>
</organism>
<feature type="domain" description="Fibronectin type-III" evidence="6">
    <location>
        <begin position="1267"/>
        <end position="1364"/>
    </location>
</feature>
<proteinExistence type="predicted"/>
<evidence type="ECO:0000256" key="3">
    <source>
        <dbReference type="ARBA" id="ARBA00023319"/>
    </source>
</evidence>
<dbReference type="Proteomes" id="UP000663852">
    <property type="component" value="Unassembled WGS sequence"/>
</dbReference>